<reference evidence="1 2" key="1">
    <citation type="submission" date="2020-12" db="EMBL/GenBank/DDBJ databases">
        <title>De novo assembly of Tibetan sheep genome.</title>
        <authorList>
            <person name="Li X."/>
        </authorList>
    </citation>
    <scope>NUCLEOTIDE SEQUENCE [LARGE SCALE GENOMIC DNA]</scope>
    <source>
        <tissue evidence="1">Heart</tissue>
    </source>
</reference>
<evidence type="ECO:0000313" key="2">
    <source>
        <dbReference type="Proteomes" id="UP000664991"/>
    </source>
</evidence>
<comment type="caution">
    <text evidence="1">The sequence shown here is derived from an EMBL/GenBank/DDBJ whole genome shotgun (WGS) entry which is preliminary data.</text>
</comment>
<dbReference type="Proteomes" id="UP000664991">
    <property type="component" value="Unassembled WGS sequence"/>
</dbReference>
<dbReference type="EMBL" id="JAEMGP010000011">
    <property type="protein sequence ID" value="KAG5203609.1"/>
    <property type="molecule type" value="Genomic_DNA"/>
</dbReference>
<name>A0A836CYA3_SHEEP</name>
<gene>
    <name evidence="1" type="ORF">JEQ12_003192</name>
</gene>
<accession>A0A836CYA3</accession>
<sequence>MAGRRAPGEKRWQLVRWYVQEGRFRIEERTLTAFQWLYSPQQHRILSRADLESPSRIDKTMLASLKVNCGKQGLFSSCGEQGLFSL</sequence>
<proteinExistence type="predicted"/>
<protein>
    <submittedName>
        <fullName evidence="1">Uncharacterized protein</fullName>
    </submittedName>
</protein>
<evidence type="ECO:0000313" key="1">
    <source>
        <dbReference type="EMBL" id="KAG5203609.1"/>
    </source>
</evidence>
<organism evidence="1 2">
    <name type="scientific">Ovis aries</name>
    <name type="common">Sheep</name>
    <dbReference type="NCBI Taxonomy" id="9940"/>
    <lineage>
        <taxon>Eukaryota</taxon>
        <taxon>Metazoa</taxon>
        <taxon>Chordata</taxon>
        <taxon>Craniata</taxon>
        <taxon>Vertebrata</taxon>
        <taxon>Euteleostomi</taxon>
        <taxon>Mammalia</taxon>
        <taxon>Eutheria</taxon>
        <taxon>Laurasiatheria</taxon>
        <taxon>Artiodactyla</taxon>
        <taxon>Ruminantia</taxon>
        <taxon>Pecora</taxon>
        <taxon>Bovidae</taxon>
        <taxon>Caprinae</taxon>
        <taxon>Ovis</taxon>
    </lineage>
</organism>
<dbReference type="AlphaFoldDB" id="A0A836CYA3"/>